<protein>
    <submittedName>
        <fullName evidence="1">Uncharacterized protein</fullName>
    </submittedName>
</protein>
<reference evidence="1" key="1">
    <citation type="submission" date="2020-07" db="EMBL/GenBank/DDBJ databases">
        <title>The High-quality genome of the commercially important snow crab, Chionoecetes opilio.</title>
        <authorList>
            <person name="Jeong J.-H."/>
            <person name="Ryu S."/>
        </authorList>
    </citation>
    <scope>NUCLEOTIDE SEQUENCE</scope>
    <source>
        <strain evidence="1">MADBK_172401_WGS</strain>
        <tissue evidence="1">Digestive gland</tissue>
    </source>
</reference>
<organism evidence="1 2">
    <name type="scientific">Chionoecetes opilio</name>
    <name type="common">Atlantic snow crab</name>
    <name type="synonym">Cancer opilio</name>
    <dbReference type="NCBI Taxonomy" id="41210"/>
    <lineage>
        <taxon>Eukaryota</taxon>
        <taxon>Metazoa</taxon>
        <taxon>Ecdysozoa</taxon>
        <taxon>Arthropoda</taxon>
        <taxon>Crustacea</taxon>
        <taxon>Multicrustacea</taxon>
        <taxon>Malacostraca</taxon>
        <taxon>Eumalacostraca</taxon>
        <taxon>Eucarida</taxon>
        <taxon>Decapoda</taxon>
        <taxon>Pleocyemata</taxon>
        <taxon>Brachyura</taxon>
        <taxon>Eubrachyura</taxon>
        <taxon>Majoidea</taxon>
        <taxon>Majidae</taxon>
        <taxon>Chionoecetes</taxon>
    </lineage>
</organism>
<dbReference type="EMBL" id="JACEEZ010013107">
    <property type="protein sequence ID" value="KAG0720299.1"/>
    <property type="molecule type" value="Genomic_DNA"/>
</dbReference>
<dbReference type="OrthoDB" id="10058156at2759"/>
<accession>A0A8J4Y9X9</accession>
<name>A0A8J4Y9X9_CHIOP</name>
<dbReference type="Proteomes" id="UP000770661">
    <property type="component" value="Unassembled WGS sequence"/>
</dbReference>
<gene>
    <name evidence="1" type="ORF">GWK47_048807</name>
</gene>
<evidence type="ECO:0000313" key="1">
    <source>
        <dbReference type="EMBL" id="KAG0720299.1"/>
    </source>
</evidence>
<sequence length="270" mass="29880">MLRLLNHKIYLDFNEICGMLRNLYEPPTTVNIERFRFYNLLQQPNQRVIEFVFALRQQATKCSFGEVSLSESHSPSLLSLLKTASRSCMFPLVKTSFSNLSLVMLARLGLRTSPAVLNMRSTAAELGKAVLYLMNSEIHFSLCMLGNCPGFTCHLAPAPGVHLLLDELPNVGPILLHDSGALQEGKWVVAGFLRLFCHHVLALAGGERVRCDGGDDLPDEPLLDVFFKGRGHMLQHEGAMVGVGQGGHQEVLISKEVHESVAKKDANLKF</sequence>
<keyword evidence="2" id="KW-1185">Reference proteome</keyword>
<proteinExistence type="predicted"/>
<comment type="caution">
    <text evidence="1">The sequence shown here is derived from an EMBL/GenBank/DDBJ whole genome shotgun (WGS) entry which is preliminary data.</text>
</comment>
<dbReference type="AlphaFoldDB" id="A0A8J4Y9X9"/>
<evidence type="ECO:0000313" key="2">
    <source>
        <dbReference type="Proteomes" id="UP000770661"/>
    </source>
</evidence>